<evidence type="ECO:0000313" key="2">
    <source>
        <dbReference type="Proteomes" id="UP000325780"/>
    </source>
</evidence>
<dbReference type="AlphaFoldDB" id="A0A5N6TJU1"/>
<evidence type="ECO:0000313" key="1">
    <source>
        <dbReference type="EMBL" id="KAE8146607.1"/>
    </source>
</evidence>
<name>A0A5N6TJU1_ASPAV</name>
<accession>A0A5N6TJU1</accession>
<sequence length="320" mass="36420">MATSDSFDALRTLLEAALKTPKEQVLSGHIPLPPKLLLTSTGEVHSQTSTNVLEMTSTIFVGLAYDLLQNQTYNKIQSSEHAIRALNDVSQNASDQLSKLKQMLNVKLNPRIVINRNIPREHLHREFLRVLFEDVVVSGGVAHELDRQLTDFVDALSSLPIESNGEEVAFTFFVSEVNRKTIPGQSYTHPVEVSSIKLHLLRMRTDVYRELIKKQPEAPPHSYKTHKAARHTSHTTAHTRHGEWPLNWSNLWGRNTETQEDEEPEEPDVVALKAQYFIITAEVDTAEFQARREQLEHFFRTATGMGMKEYADRTTKVLFV</sequence>
<dbReference type="Proteomes" id="UP000325780">
    <property type="component" value="Unassembled WGS sequence"/>
</dbReference>
<dbReference type="EMBL" id="ML742252">
    <property type="protein sequence ID" value="KAE8146607.1"/>
    <property type="molecule type" value="Genomic_DNA"/>
</dbReference>
<proteinExistence type="predicted"/>
<organism evidence="1 2">
    <name type="scientific">Aspergillus avenaceus</name>
    <dbReference type="NCBI Taxonomy" id="36643"/>
    <lineage>
        <taxon>Eukaryota</taxon>
        <taxon>Fungi</taxon>
        <taxon>Dikarya</taxon>
        <taxon>Ascomycota</taxon>
        <taxon>Pezizomycotina</taxon>
        <taxon>Eurotiomycetes</taxon>
        <taxon>Eurotiomycetidae</taxon>
        <taxon>Eurotiales</taxon>
        <taxon>Aspergillaceae</taxon>
        <taxon>Aspergillus</taxon>
        <taxon>Aspergillus subgen. Circumdati</taxon>
    </lineage>
</organism>
<keyword evidence="2" id="KW-1185">Reference proteome</keyword>
<protein>
    <submittedName>
        <fullName evidence="1">Uncharacterized protein</fullName>
    </submittedName>
</protein>
<reference evidence="1 2" key="1">
    <citation type="submission" date="2019-04" db="EMBL/GenBank/DDBJ databases">
        <title>Friends and foes A comparative genomics study of 23 Aspergillus species from section Flavi.</title>
        <authorList>
            <consortium name="DOE Joint Genome Institute"/>
            <person name="Kjaerbolling I."/>
            <person name="Vesth T."/>
            <person name="Frisvad J.C."/>
            <person name="Nybo J.L."/>
            <person name="Theobald S."/>
            <person name="Kildgaard S."/>
            <person name="Isbrandt T."/>
            <person name="Kuo A."/>
            <person name="Sato A."/>
            <person name="Lyhne E.K."/>
            <person name="Kogle M.E."/>
            <person name="Wiebenga A."/>
            <person name="Kun R.S."/>
            <person name="Lubbers R.J."/>
            <person name="Makela M.R."/>
            <person name="Barry K."/>
            <person name="Chovatia M."/>
            <person name="Clum A."/>
            <person name="Daum C."/>
            <person name="Haridas S."/>
            <person name="He G."/>
            <person name="LaButti K."/>
            <person name="Lipzen A."/>
            <person name="Mondo S."/>
            <person name="Riley R."/>
            <person name="Salamov A."/>
            <person name="Simmons B.A."/>
            <person name="Magnuson J.K."/>
            <person name="Henrissat B."/>
            <person name="Mortensen U.H."/>
            <person name="Larsen T.O."/>
            <person name="Devries R.P."/>
            <person name="Grigoriev I.V."/>
            <person name="Machida M."/>
            <person name="Baker S.E."/>
            <person name="Andersen M.R."/>
        </authorList>
    </citation>
    <scope>NUCLEOTIDE SEQUENCE [LARGE SCALE GENOMIC DNA]</scope>
    <source>
        <strain evidence="1 2">IBT 18842</strain>
    </source>
</reference>
<gene>
    <name evidence="1" type="ORF">BDV25DRAFT_143534</name>
</gene>
<dbReference type="OrthoDB" id="4442531at2759"/>